<dbReference type="Proteomes" id="UP001156903">
    <property type="component" value="Unassembled WGS sequence"/>
</dbReference>
<gene>
    <name evidence="1" type="ORF">GCM10007935_20630</name>
</gene>
<evidence type="ECO:0000313" key="2">
    <source>
        <dbReference type="Proteomes" id="UP001156903"/>
    </source>
</evidence>
<comment type="caution">
    <text evidence="1">The sequence shown here is derived from an EMBL/GenBank/DDBJ whole genome shotgun (WGS) entry which is preliminary data.</text>
</comment>
<keyword evidence="2" id="KW-1185">Reference proteome</keyword>
<evidence type="ECO:0000313" key="1">
    <source>
        <dbReference type="EMBL" id="GLS14631.1"/>
    </source>
</evidence>
<protein>
    <recommendedName>
        <fullName evidence="3">DUF3501 domain-containing protein</fullName>
    </recommendedName>
</protein>
<dbReference type="InterPro" id="IPR021890">
    <property type="entry name" value="DUF3501"/>
</dbReference>
<organism evidence="1 2">
    <name type="scientific">Hydrogenophaga electricum</name>
    <dbReference type="NCBI Taxonomy" id="1230953"/>
    <lineage>
        <taxon>Bacteria</taxon>
        <taxon>Pseudomonadati</taxon>
        <taxon>Pseudomonadota</taxon>
        <taxon>Betaproteobacteria</taxon>
        <taxon>Burkholderiales</taxon>
        <taxon>Comamonadaceae</taxon>
        <taxon>Hydrogenophaga</taxon>
    </lineage>
</organism>
<evidence type="ECO:0008006" key="3">
    <source>
        <dbReference type="Google" id="ProtNLM"/>
    </source>
</evidence>
<accession>A0ABQ6C8I9</accession>
<dbReference type="Pfam" id="PF12007">
    <property type="entry name" value="DUF3501"/>
    <property type="match status" value="1"/>
</dbReference>
<dbReference type="EMBL" id="BSPB01000014">
    <property type="protein sequence ID" value="GLS14631.1"/>
    <property type="molecule type" value="Genomic_DNA"/>
</dbReference>
<name>A0ABQ6C8I9_9BURK</name>
<reference evidence="2" key="1">
    <citation type="journal article" date="2019" name="Int. J. Syst. Evol. Microbiol.">
        <title>The Global Catalogue of Microorganisms (GCM) 10K type strain sequencing project: providing services to taxonomists for standard genome sequencing and annotation.</title>
        <authorList>
            <consortium name="The Broad Institute Genomics Platform"/>
            <consortium name="The Broad Institute Genome Sequencing Center for Infectious Disease"/>
            <person name="Wu L."/>
            <person name="Ma J."/>
        </authorList>
    </citation>
    <scope>NUCLEOTIDE SEQUENCE [LARGE SCALE GENOMIC DNA]</scope>
    <source>
        <strain evidence="2">NBRC 109341</strain>
    </source>
</reference>
<proteinExistence type="predicted"/>
<sequence>MGARFALGRPGGKTMKDHTMQLTGHITADSLMSLEAYSKWRKVHKAEVMAHRKRRTVHLGEHITLNFESETTMRYQIQEMLRIEKIFEEEGIQSEIEAYAPLVPDGSNWKATMMIAYTDIPERQRELARLIGVEDRMFVEVEGHQRVYAIADEDLDRETAEKTSAVHFLRFEFTPAMRAAIRAGAAVKLGCDHTHYPAHVQVPAEALASLAGDLA</sequence>